<keyword evidence="5" id="KW-1185">Reference proteome</keyword>
<dbReference type="CDD" id="cd00067">
    <property type="entry name" value="GAL4"/>
    <property type="match status" value="1"/>
</dbReference>
<feature type="domain" description="Zn(2)-C6 fungal-type" evidence="3">
    <location>
        <begin position="70"/>
        <end position="101"/>
    </location>
</feature>
<evidence type="ECO:0000259" key="3">
    <source>
        <dbReference type="PROSITE" id="PS50048"/>
    </source>
</evidence>
<proteinExistence type="predicted"/>
<dbReference type="Pfam" id="PF00172">
    <property type="entry name" value="Zn_clus"/>
    <property type="match status" value="1"/>
</dbReference>
<dbReference type="SUPFAM" id="SSF57701">
    <property type="entry name" value="Zn2/Cys6 DNA-binding domain"/>
    <property type="match status" value="1"/>
</dbReference>
<dbReference type="PANTHER" id="PTHR47425:SF2">
    <property type="entry name" value="FARB-RELATED"/>
    <property type="match status" value="1"/>
</dbReference>
<dbReference type="GO" id="GO:0000981">
    <property type="term" value="F:DNA-binding transcription factor activity, RNA polymerase II-specific"/>
    <property type="evidence" value="ECO:0007669"/>
    <property type="project" value="InterPro"/>
</dbReference>
<gene>
    <name evidence="4" type="ORF">FOQG_13136</name>
</gene>
<dbReference type="HOGENOM" id="CLU_025512_0_0_1"/>
<evidence type="ECO:0000313" key="4">
    <source>
        <dbReference type="EMBL" id="EXK82568.1"/>
    </source>
</evidence>
<dbReference type="OrthoDB" id="4161332at2759"/>
<reference evidence="4 5" key="1">
    <citation type="submission" date="2011-11" db="EMBL/GenBank/DDBJ databases">
        <title>The Genome Sequence of Fusarium oxysporum PHW815.</title>
        <authorList>
            <consortium name="The Broad Institute Genome Sequencing Platform"/>
            <person name="Ma L.-J."/>
            <person name="Gale L.R."/>
            <person name="Schwartz D.C."/>
            <person name="Zhou S."/>
            <person name="Corby-Kistler H."/>
            <person name="Young S.K."/>
            <person name="Zeng Q."/>
            <person name="Gargeya S."/>
            <person name="Fitzgerald M."/>
            <person name="Haas B."/>
            <person name="Abouelleil A."/>
            <person name="Alvarado L."/>
            <person name="Arachchi H.M."/>
            <person name="Berlin A."/>
            <person name="Brown A."/>
            <person name="Chapman S.B."/>
            <person name="Chen Z."/>
            <person name="Dunbar C."/>
            <person name="Freedman E."/>
            <person name="Gearin G."/>
            <person name="Goldberg J."/>
            <person name="Griggs A."/>
            <person name="Gujja S."/>
            <person name="Heiman D."/>
            <person name="Howarth C."/>
            <person name="Larson L."/>
            <person name="Lui A."/>
            <person name="MacDonald P.J.P."/>
            <person name="Montmayeur A."/>
            <person name="Murphy C."/>
            <person name="Neiman D."/>
            <person name="Pearson M."/>
            <person name="Priest M."/>
            <person name="Roberts A."/>
            <person name="Saif S."/>
            <person name="Shea T."/>
            <person name="Shenoy N."/>
            <person name="Sisk P."/>
            <person name="Stolte C."/>
            <person name="Sykes S."/>
            <person name="Wortman J."/>
            <person name="Nusbaum C."/>
            <person name="Birren B."/>
        </authorList>
    </citation>
    <scope>NUCLEOTIDE SEQUENCE [LARGE SCALE GENOMIC DNA]</scope>
    <source>
        <strain evidence="4 5">54005</strain>
    </source>
</reference>
<evidence type="ECO:0000313" key="5">
    <source>
        <dbReference type="Proteomes" id="UP000030663"/>
    </source>
</evidence>
<dbReference type="SMART" id="SM00906">
    <property type="entry name" value="Fungal_trans"/>
    <property type="match status" value="1"/>
</dbReference>
<accession>X0BUF3</accession>
<dbReference type="InterPro" id="IPR001138">
    <property type="entry name" value="Zn2Cys6_DnaBD"/>
</dbReference>
<dbReference type="Proteomes" id="UP000030663">
    <property type="component" value="Unassembled WGS sequence"/>
</dbReference>
<organism evidence="4 5">
    <name type="scientific">Fusarium oxysporum f. sp. raphani 54005</name>
    <dbReference type="NCBI Taxonomy" id="1089458"/>
    <lineage>
        <taxon>Eukaryota</taxon>
        <taxon>Fungi</taxon>
        <taxon>Dikarya</taxon>
        <taxon>Ascomycota</taxon>
        <taxon>Pezizomycotina</taxon>
        <taxon>Sordariomycetes</taxon>
        <taxon>Hypocreomycetidae</taxon>
        <taxon>Hypocreales</taxon>
        <taxon>Nectriaceae</taxon>
        <taxon>Fusarium</taxon>
        <taxon>Fusarium oxysporum species complex</taxon>
    </lineage>
</organism>
<name>X0BUF3_FUSOX</name>
<dbReference type="SMART" id="SM00066">
    <property type="entry name" value="GAL4"/>
    <property type="match status" value="1"/>
</dbReference>
<dbReference type="InterPro" id="IPR007219">
    <property type="entry name" value="XnlR_reg_dom"/>
</dbReference>
<evidence type="ECO:0000256" key="1">
    <source>
        <dbReference type="ARBA" id="ARBA00022723"/>
    </source>
</evidence>
<dbReference type="GO" id="GO:0006351">
    <property type="term" value="P:DNA-templated transcription"/>
    <property type="evidence" value="ECO:0007669"/>
    <property type="project" value="InterPro"/>
</dbReference>
<dbReference type="GO" id="GO:0003677">
    <property type="term" value="F:DNA binding"/>
    <property type="evidence" value="ECO:0007669"/>
    <property type="project" value="InterPro"/>
</dbReference>
<dbReference type="GO" id="GO:0008270">
    <property type="term" value="F:zinc ion binding"/>
    <property type="evidence" value="ECO:0007669"/>
    <property type="project" value="InterPro"/>
</dbReference>
<dbReference type="Pfam" id="PF04082">
    <property type="entry name" value="Fungal_trans"/>
    <property type="match status" value="1"/>
</dbReference>
<dbReference type="InterPro" id="IPR052761">
    <property type="entry name" value="Fungal_Detox/Toxin_TFs"/>
</dbReference>
<dbReference type="InterPro" id="IPR036864">
    <property type="entry name" value="Zn2-C6_fun-type_DNA-bd_sf"/>
</dbReference>
<dbReference type="PROSITE" id="PS50048">
    <property type="entry name" value="ZN2_CY6_FUNGAL_2"/>
    <property type="match status" value="1"/>
</dbReference>
<sequence length="724" mass="81306">MSGWGQLLRRVDFLSPQIVSQINDIMGTESGPVLMSLEQLQSSPTATTVVTQDKSARRLTKSSKKRARVACLHCRRRKVRCDVSPHGAPCTNCRLDNIHDCAPCDRRGRGSVLPRPAAVNLELQKKVPEQPLLSPRESACTFEDPAVPHGNAARHSEYCTDSPSSSGQQAQVSVEDEVIAYQSIDNPSLGVAVGDIEPLRLWSAPSFVTYDLSGISNEDIAYLQNKGCFDFPDKHILDELLPYYFDYIHPHMPFIDETEFWYMYRTHYNNTEAPLDSSQPSFSLLLFQAILFAATTCAPMSLLRSLGYTSRSKARRHAFFRVRALYSLDIERDNLVLVQTFLLMSYWNGEVGEDKDGWHWVGLAVSLALHLGLHRQPSSKSTLTQRQQTIRKRCWWGCVVRDRLVALSQHRKPRIQLKESDVEILTLADYNVGLRSGMSNLSSSEELGKRTAMSMFSVQLIRLVLCVERDSDLFNEQAHTSSPTSPPETWSRKQTAPFDDGLMIGHAGLDSWRLNLPEVLQLSTCPDADESILPCILVHRNVLQIYYHKLILSMVTRLLWPTRVSMGQASRDMQLAHTSTLALVKLHNNLVDHDAIHCIPGSCFDAAFFTRFDAKLQTPPAEVCPLQTRPPSKKATQIQSPISSELFNANLYYQPDINRNHRTNMMTLCDYFNRLDGDQPLLDLTIPGASCPDEPLFPGLEGVGELDSITPEGGKTMSFVNSQL</sequence>
<keyword evidence="2" id="KW-0539">Nucleus</keyword>
<keyword evidence="1" id="KW-0479">Metal-binding</keyword>
<dbReference type="PANTHER" id="PTHR47425">
    <property type="entry name" value="FARB-RELATED"/>
    <property type="match status" value="1"/>
</dbReference>
<dbReference type="CDD" id="cd12148">
    <property type="entry name" value="fungal_TF_MHR"/>
    <property type="match status" value="1"/>
</dbReference>
<dbReference type="AlphaFoldDB" id="X0BUF3"/>
<dbReference type="EMBL" id="JH658412">
    <property type="protein sequence ID" value="EXK82568.1"/>
    <property type="molecule type" value="Genomic_DNA"/>
</dbReference>
<protein>
    <recommendedName>
        <fullName evidence="3">Zn(2)-C6 fungal-type domain-containing protein</fullName>
    </recommendedName>
</protein>
<evidence type="ECO:0000256" key="2">
    <source>
        <dbReference type="ARBA" id="ARBA00023242"/>
    </source>
</evidence>
<dbReference type="Gene3D" id="4.10.240.10">
    <property type="entry name" value="Zn(2)-C6 fungal-type DNA-binding domain"/>
    <property type="match status" value="1"/>
</dbReference>